<accession>S4PRN2</accession>
<dbReference type="EMBL" id="GAIX01000670">
    <property type="protein sequence ID" value="JAA91890.1"/>
    <property type="molecule type" value="Transcribed_RNA"/>
</dbReference>
<dbReference type="AlphaFoldDB" id="S4PRN2"/>
<reference evidence="1" key="2">
    <citation type="submission" date="2013-05" db="EMBL/GenBank/DDBJ databases">
        <authorList>
            <person name="Carter J.-M."/>
            <person name="Baker S.C."/>
            <person name="Pink R."/>
            <person name="Carter D.R.F."/>
            <person name="Collins A."/>
            <person name="Tomlin J."/>
            <person name="Gibbs M."/>
            <person name="Breuker C.J."/>
        </authorList>
    </citation>
    <scope>NUCLEOTIDE SEQUENCE</scope>
    <source>
        <tissue evidence="1">Ovary</tissue>
    </source>
</reference>
<sequence length="103" mass="12517">MNYTFYCKDFLDIEIAYIRAICKMSKVSKLRGRQNLCKRVKKYVQSSMFAKEFRKLIFLLSCTNRPDETDFWHVCFIHYTLLILDYNFLRQTLISTMFVKIIF</sequence>
<evidence type="ECO:0000313" key="1">
    <source>
        <dbReference type="EMBL" id="JAA91890.1"/>
    </source>
</evidence>
<proteinExistence type="predicted"/>
<organism evidence="1">
    <name type="scientific">Pararge aegeria</name>
    <name type="common">speckled wood butterfly</name>
    <dbReference type="NCBI Taxonomy" id="116150"/>
    <lineage>
        <taxon>Eukaryota</taxon>
        <taxon>Metazoa</taxon>
        <taxon>Ecdysozoa</taxon>
        <taxon>Arthropoda</taxon>
        <taxon>Hexapoda</taxon>
        <taxon>Insecta</taxon>
        <taxon>Pterygota</taxon>
        <taxon>Neoptera</taxon>
        <taxon>Endopterygota</taxon>
        <taxon>Lepidoptera</taxon>
        <taxon>Glossata</taxon>
        <taxon>Ditrysia</taxon>
        <taxon>Papilionoidea</taxon>
        <taxon>Nymphalidae</taxon>
        <taxon>Satyrinae</taxon>
        <taxon>Satyrini</taxon>
        <taxon>Parargina</taxon>
        <taxon>Pararge</taxon>
    </lineage>
</organism>
<reference evidence="1" key="1">
    <citation type="journal article" date="2013" name="BMC Genomics">
        <title>Unscrambling butterfly oogenesis.</title>
        <authorList>
            <person name="Carter J.M."/>
            <person name="Baker S.C."/>
            <person name="Pink R."/>
            <person name="Carter D.R."/>
            <person name="Collins A."/>
            <person name="Tomlin J."/>
            <person name="Gibbs M."/>
            <person name="Breuker C.J."/>
        </authorList>
    </citation>
    <scope>NUCLEOTIDE SEQUENCE</scope>
    <source>
        <tissue evidence="1">Ovary</tissue>
    </source>
</reference>
<protein>
    <submittedName>
        <fullName evidence="1">Uncharacterized protein</fullName>
    </submittedName>
</protein>
<name>S4PRN2_9NEOP</name>